<accession>A0ABU0CWN5</accession>
<dbReference type="InterPro" id="IPR011852">
    <property type="entry name" value="TRAP_TAXI"/>
</dbReference>
<proteinExistence type="predicted"/>
<dbReference type="NCBIfam" id="TIGR02122">
    <property type="entry name" value="TRAP_TAXI"/>
    <property type="match status" value="1"/>
</dbReference>
<feature type="compositionally biased region" description="Low complexity" evidence="1">
    <location>
        <begin position="52"/>
        <end position="74"/>
    </location>
</feature>
<dbReference type="PANTHER" id="PTHR42941:SF1">
    <property type="entry name" value="SLL1037 PROTEIN"/>
    <property type="match status" value="1"/>
</dbReference>
<dbReference type="Proteomes" id="UP001232445">
    <property type="component" value="Unassembled WGS sequence"/>
</dbReference>
<keyword evidence="2" id="KW-0675">Receptor</keyword>
<organism evidence="2 3">
    <name type="scientific">Caldalkalibacillus uzonensis</name>
    <dbReference type="NCBI Taxonomy" id="353224"/>
    <lineage>
        <taxon>Bacteria</taxon>
        <taxon>Bacillati</taxon>
        <taxon>Bacillota</taxon>
        <taxon>Bacilli</taxon>
        <taxon>Bacillales</taxon>
        <taxon>Bacillaceae</taxon>
        <taxon>Caldalkalibacillus</taxon>
    </lineage>
</organism>
<feature type="region of interest" description="Disordered" evidence="1">
    <location>
        <begin position="52"/>
        <end position="82"/>
    </location>
</feature>
<name>A0ABU0CWN5_9BACI</name>
<dbReference type="Gene3D" id="3.40.190.10">
    <property type="entry name" value="Periplasmic binding protein-like II"/>
    <property type="match status" value="2"/>
</dbReference>
<sequence length="372" mass="40559">MSLEGMSKRDYLKGRLKRGCEMGGLVMRKTLFPLFLIVLAFALVACSSDTSAPAEGNGSSSEGEASNNNEGNNEGRPDSYNIQMTTGTTTGVYYPLGAAFTEFFTREIDYIQASSQATNGSVQNLNFMQQGESNMALTPIGTLWEAYNGEGPFSGNAYEDVRILAALYPNVNHFVARKDAALTSIADIEGRNFAPGATGSATEIESRQTLEAYGVDYDSVNHNFVGFTEATDLMRNRQVDAAMIMAGIPAAAVSEMTATADGVLLSYDDDIIAKMQEQYPWYIEFIISAESYENQDEDVKTVAQLNMLVVDASMPEEVAYDLVKTFWEKIDQLQDAHAVVAQFDVENAVTGLADVPLHPGAEKYYKEVGVLQ</sequence>
<dbReference type="SUPFAM" id="SSF53850">
    <property type="entry name" value="Periplasmic binding protein-like II"/>
    <property type="match status" value="1"/>
</dbReference>
<dbReference type="CDD" id="cd13520">
    <property type="entry name" value="PBP2_TAXI_TRAP"/>
    <property type="match status" value="1"/>
</dbReference>
<evidence type="ECO:0000313" key="3">
    <source>
        <dbReference type="Proteomes" id="UP001232445"/>
    </source>
</evidence>
<comment type="caution">
    <text evidence="2">The sequence shown here is derived from an EMBL/GenBank/DDBJ whole genome shotgun (WGS) entry which is preliminary data.</text>
</comment>
<protein>
    <submittedName>
        <fullName evidence="2">TRAP transporter TAXI family solute receptor</fullName>
    </submittedName>
</protein>
<dbReference type="PANTHER" id="PTHR42941">
    <property type="entry name" value="SLL1037 PROTEIN"/>
    <property type="match status" value="1"/>
</dbReference>
<evidence type="ECO:0000313" key="2">
    <source>
        <dbReference type="EMBL" id="MDQ0340821.1"/>
    </source>
</evidence>
<reference evidence="2 3" key="1">
    <citation type="submission" date="2023-07" db="EMBL/GenBank/DDBJ databases">
        <title>Genomic Encyclopedia of Type Strains, Phase IV (KMG-IV): sequencing the most valuable type-strain genomes for metagenomic binning, comparative biology and taxonomic classification.</title>
        <authorList>
            <person name="Goeker M."/>
        </authorList>
    </citation>
    <scope>NUCLEOTIDE SEQUENCE [LARGE SCALE GENOMIC DNA]</scope>
    <source>
        <strain evidence="2 3">DSM 17740</strain>
    </source>
</reference>
<keyword evidence="3" id="KW-1185">Reference proteome</keyword>
<evidence type="ECO:0000256" key="1">
    <source>
        <dbReference type="SAM" id="MobiDB-lite"/>
    </source>
</evidence>
<dbReference type="Pfam" id="PF16868">
    <property type="entry name" value="NMT1_3"/>
    <property type="match status" value="1"/>
</dbReference>
<gene>
    <name evidence="2" type="ORF">J2S00_003661</name>
</gene>
<dbReference type="EMBL" id="JAUSUQ010000020">
    <property type="protein sequence ID" value="MDQ0340821.1"/>
    <property type="molecule type" value="Genomic_DNA"/>
</dbReference>